<evidence type="ECO:0000313" key="2">
    <source>
        <dbReference type="EMBL" id="BAK05868.1"/>
    </source>
</evidence>
<reference evidence="2" key="1">
    <citation type="journal article" date="2011" name="Plant Physiol.">
        <title>Comprehensive sequence analysis of 24,783 barley full-length cDNAs derived from 12 clone libraries.</title>
        <authorList>
            <person name="Matsumoto T."/>
            <person name="Tanaka T."/>
            <person name="Sakai H."/>
            <person name="Amano N."/>
            <person name="Kanamori H."/>
            <person name="Kurita K."/>
            <person name="Kikuta A."/>
            <person name="Kamiya K."/>
            <person name="Yamamoto M."/>
            <person name="Ikawa H."/>
            <person name="Fujii N."/>
            <person name="Hori K."/>
            <person name="Itoh T."/>
            <person name="Sato K."/>
        </authorList>
    </citation>
    <scope>NUCLEOTIDE SEQUENCE</scope>
</reference>
<organism evidence="2">
    <name type="scientific">Hordeum vulgare subsp. vulgare</name>
    <name type="common">Domesticated barley</name>
    <dbReference type="NCBI Taxonomy" id="112509"/>
    <lineage>
        <taxon>Eukaryota</taxon>
        <taxon>Viridiplantae</taxon>
        <taxon>Streptophyta</taxon>
        <taxon>Embryophyta</taxon>
        <taxon>Tracheophyta</taxon>
        <taxon>Spermatophyta</taxon>
        <taxon>Magnoliopsida</taxon>
        <taxon>Liliopsida</taxon>
        <taxon>Poales</taxon>
        <taxon>Poaceae</taxon>
        <taxon>BOP clade</taxon>
        <taxon>Pooideae</taxon>
        <taxon>Triticodae</taxon>
        <taxon>Triticeae</taxon>
        <taxon>Hordeinae</taxon>
        <taxon>Hordeum</taxon>
    </lineage>
</organism>
<protein>
    <submittedName>
        <fullName evidence="2">Predicted protein</fullName>
    </submittedName>
</protein>
<dbReference type="AlphaFoldDB" id="F2EEU6"/>
<dbReference type="EMBL" id="AK374672">
    <property type="protein sequence ID" value="BAK05868.1"/>
    <property type="molecule type" value="mRNA"/>
</dbReference>
<evidence type="ECO:0000256" key="1">
    <source>
        <dbReference type="SAM" id="MobiDB-lite"/>
    </source>
</evidence>
<feature type="compositionally biased region" description="Basic residues" evidence="1">
    <location>
        <begin position="14"/>
        <end position="31"/>
    </location>
</feature>
<name>F2EEU6_HORVV</name>
<sequence length="31" mass="3671">MELASPNPHGIAPMRRRPGPRRKYWSRISPR</sequence>
<feature type="region of interest" description="Disordered" evidence="1">
    <location>
        <begin position="1"/>
        <end position="31"/>
    </location>
</feature>
<proteinExistence type="evidence at transcript level"/>
<accession>F2EEU6</accession>